<organism evidence="2 3">
    <name type="scientific">Dryococelus australis</name>
    <dbReference type="NCBI Taxonomy" id="614101"/>
    <lineage>
        <taxon>Eukaryota</taxon>
        <taxon>Metazoa</taxon>
        <taxon>Ecdysozoa</taxon>
        <taxon>Arthropoda</taxon>
        <taxon>Hexapoda</taxon>
        <taxon>Insecta</taxon>
        <taxon>Pterygota</taxon>
        <taxon>Neoptera</taxon>
        <taxon>Polyneoptera</taxon>
        <taxon>Phasmatodea</taxon>
        <taxon>Verophasmatodea</taxon>
        <taxon>Anareolatae</taxon>
        <taxon>Phasmatidae</taxon>
        <taxon>Eurycanthinae</taxon>
        <taxon>Dryococelus</taxon>
    </lineage>
</organism>
<gene>
    <name evidence="2" type="ORF">PR048_016116</name>
</gene>
<name>A0ABQ9HJ79_9NEOP</name>
<dbReference type="EMBL" id="JARBHB010000005">
    <property type="protein sequence ID" value="KAJ8884259.1"/>
    <property type="molecule type" value="Genomic_DNA"/>
</dbReference>
<feature type="region of interest" description="Disordered" evidence="1">
    <location>
        <begin position="380"/>
        <end position="423"/>
    </location>
</feature>
<dbReference type="CDD" id="cd23814">
    <property type="entry name" value="UEV_AKTIP"/>
    <property type="match status" value="1"/>
</dbReference>
<sequence length="580" mass="64165">MLDGLIKDGEPFGPPMPLLDVISGYGHFSTISARSKGITWACCLSLDEGIPRGCGSSVHLLQQYQCSGGCRSGVRGRDMTFFCRVVGVENLWSAVVSNTASFIFGSSRPCLVVGCLLALSTEHVVFQSRVFHPLVSSDTGEMDVKSGFPEWRKNVNHLWQVVQFVRRAFYKIETKSAINKEAATLGVEPLDTVGSVGGPLTEQDLLHHWMVSFRYTCGWLEQCCRSDGWCWYCARNGWPSNSGEVSVPKSQVSPGPKKFSSSALLSVRKSKPSFLLSPSDPMMVSGGKPALHHRQQQLDAWPSLLLVVSVGKPDSSAMTPTPSSLFCTDIRISTPWTVGLGKVRHPGPTSSGCEVAACPGVKADIGGASKVRCIPIHSSHIRSRQPAESSSEDRYTSPLDHWSTTSRRSSPSRTDLPRLPMPTTTALSHRPFGPWAGIGVFPASPESGDPLSATWGHDKLRIVAAPKLPWSHCTLSDHVSNLFTLFPCLYSGFLGQNHIALYEDNKELFREKVRDCVKESQEHVYDPPEIDDPHYISFDPYDEELHGPIREAIFRPKEFGWDHRKCSFDTDFRFKRVPWT</sequence>
<accession>A0ABQ9HJ79</accession>
<dbReference type="InterPro" id="IPR016135">
    <property type="entry name" value="UBQ-conjugating_enzyme/RWD"/>
</dbReference>
<feature type="compositionally biased region" description="Low complexity" evidence="1">
    <location>
        <begin position="403"/>
        <end position="414"/>
    </location>
</feature>
<evidence type="ECO:0000313" key="3">
    <source>
        <dbReference type="Proteomes" id="UP001159363"/>
    </source>
</evidence>
<comment type="caution">
    <text evidence="2">The sequence shown here is derived from an EMBL/GenBank/DDBJ whole genome shotgun (WGS) entry which is preliminary data.</text>
</comment>
<proteinExistence type="predicted"/>
<evidence type="ECO:0000256" key="1">
    <source>
        <dbReference type="SAM" id="MobiDB-lite"/>
    </source>
</evidence>
<keyword evidence="3" id="KW-1185">Reference proteome</keyword>
<dbReference type="Proteomes" id="UP001159363">
    <property type="component" value="Chromosome 4"/>
</dbReference>
<reference evidence="2 3" key="1">
    <citation type="submission" date="2023-02" db="EMBL/GenBank/DDBJ databases">
        <title>LHISI_Scaffold_Assembly.</title>
        <authorList>
            <person name="Stuart O.P."/>
            <person name="Cleave R."/>
            <person name="Magrath M.J.L."/>
            <person name="Mikheyev A.S."/>
        </authorList>
    </citation>
    <scope>NUCLEOTIDE SEQUENCE [LARGE SCALE GENOMIC DNA]</scope>
    <source>
        <strain evidence="2">Daus_M_001</strain>
        <tissue evidence="2">Leg muscle</tissue>
    </source>
</reference>
<dbReference type="SUPFAM" id="SSF54495">
    <property type="entry name" value="UBC-like"/>
    <property type="match status" value="1"/>
</dbReference>
<protein>
    <submittedName>
        <fullName evidence="2">Uncharacterized protein</fullName>
    </submittedName>
</protein>
<evidence type="ECO:0000313" key="2">
    <source>
        <dbReference type="EMBL" id="KAJ8884259.1"/>
    </source>
</evidence>